<evidence type="ECO:0000256" key="1">
    <source>
        <dbReference type="ARBA" id="ARBA00005662"/>
    </source>
</evidence>
<dbReference type="Pfam" id="PF09587">
    <property type="entry name" value="PGA_cap"/>
    <property type="match status" value="1"/>
</dbReference>
<dbReference type="InterPro" id="IPR029052">
    <property type="entry name" value="Metallo-depent_PP-like"/>
</dbReference>
<keyword evidence="4" id="KW-1185">Reference proteome</keyword>
<dbReference type="InterPro" id="IPR052169">
    <property type="entry name" value="CW_Biosynth-Accessory"/>
</dbReference>
<comment type="similarity">
    <text evidence="1">Belongs to the CapA family.</text>
</comment>
<evidence type="ECO:0000259" key="2">
    <source>
        <dbReference type="SMART" id="SM00854"/>
    </source>
</evidence>
<dbReference type="PANTHER" id="PTHR33393:SF13">
    <property type="entry name" value="PGA BIOSYNTHESIS PROTEIN CAPA"/>
    <property type="match status" value="1"/>
</dbReference>
<organism evidence="3 4">
    <name type="scientific">Nocardioides hankookensis</name>
    <dbReference type="NCBI Taxonomy" id="443157"/>
    <lineage>
        <taxon>Bacteria</taxon>
        <taxon>Bacillati</taxon>
        <taxon>Actinomycetota</taxon>
        <taxon>Actinomycetes</taxon>
        <taxon>Propionibacteriales</taxon>
        <taxon>Nocardioidaceae</taxon>
        <taxon>Nocardioides</taxon>
    </lineage>
</organism>
<dbReference type="InterPro" id="IPR019079">
    <property type="entry name" value="Capsule_synth_CapA"/>
</dbReference>
<comment type="caution">
    <text evidence="3">The sequence shown here is derived from an EMBL/GenBank/DDBJ whole genome shotgun (WGS) entry which is preliminary data.</text>
</comment>
<evidence type="ECO:0000313" key="4">
    <source>
        <dbReference type="Proteomes" id="UP001596135"/>
    </source>
</evidence>
<dbReference type="SMART" id="SM00854">
    <property type="entry name" value="PGA_cap"/>
    <property type="match status" value="1"/>
</dbReference>
<sequence>MPVPPPPTTAGHQGFDGVTTTDDLLEASGIAHAGTFRSVERERPVILTTAEGVRIGVVAATYGLNGFVVPEEQWWAVSQTTEIRHGLLDQAARGRAAGADFVIAHVHWGTEYEHLPDADQVALADVLTASPYVDLVLGEHAHVVQPITKINGKWVVFGFGNMVAQSEVERPAAYEGITVKVDLTEQPEGRWAVSRAAYVPAQWNHYTPGHPIRIVGAAGAHLESVRRAVDGFGDNRGLVEDRLSPSDRSGR</sequence>
<feature type="domain" description="Capsule synthesis protein CapA" evidence="2">
    <location>
        <begin position="1"/>
        <end position="166"/>
    </location>
</feature>
<reference evidence="4" key="1">
    <citation type="journal article" date="2019" name="Int. J. Syst. Evol. Microbiol.">
        <title>The Global Catalogue of Microorganisms (GCM) 10K type strain sequencing project: providing services to taxonomists for standard genome sequencing and annotation.</title>
        <authorList>
            <consortium name="The Broad Institute Genomics Platform"/>
            <consortium name="The Broad Institute Genome Sequencing Center for Infectious Disease"/>
            <person name="Wu L."/>
            <person name="Ma J."/>
        </authorList>
    </citation>
    <scope>NUCLEOTIDE SEQUENCE [LARGE SCALE GENOMIC DNA]</scope>
    <source>
        <strain evidence="4">CCUG 54522</strain>
    </source>
</reference>
<protein>
    <submittedName>
        <fullName evidence="3">CapA family protein</fullName>
    </submittedName>
</protein>
<dbReference type="RefSeq" id="WP_379151941.1">
    <property type="nucleotide sequence ID" value="NZ_JBHSRJ010000004.1"/>
</dbReference>
<dbReference type="PANTHER" id="PTHR33393">
    <property type="entry name" value="POLYGLUTAMINE SYNTHESIS ACCESSORY PROTEIN RV0574C-RELATED"/>
    <property type="match status" value="1"/>
</dbReference>
<dbReference type="Gene3D" id="3.60.21.10">
    <property type="match status" value="1"/>
</dbReference>
<name>A0ABW1LGQ3_9ACTN</name>
<gene>
    <name evidence="3" type="ORF">ACFPYL_06515</name>
</gene>
<proteinExistence type="inferred from homology"/>
<evidence type="ECO:0000313" key="3">
    <source>
        <dbReference type="EMBL" id="MFC6042716.1"/>
    </source>
</evidence>
<dbReference type="SUPFAM" id="SSF56300">
    <property type="entry name" value="Metallo-dependent phosphatases"/>
    <property type="match status" value="1"/>
</dbReference>
<dbReference type="Proteomes" id="UP001596135">
    <property type="component" value="Unassembled WGS sequence"/>
</dbReference>
<accession>A0ABW1LGQ3</accession>
<dbReference type="EMBL" id="JBHSRJ010000004">
    <property type="protein sequence ID" value="MFC6042716.1"/>
    <property type="molecule type" value="Genomic_DNA"/>
</dbReference>